<name>A0AA38UHR6_9AGAR</name>
<accession>A0AA38UHR6</accession>
<keyword evidence="3" id="KW-1185">Reference proteome</keyword>
<evidence type="ECO:0000313" key="2">
    <source>
        <dbReference type="EMBL" id="KAJ3841874.1"/>
    </source>
</evidence>
<keyword evidence="1" id="KW-0732">Signal</keyword>
<sequence>MKLSVAFITFVFSFLTASIDAAPIQEGLPSSVLEHRGFNVPTSPPPERSFGYGDGDISYTPNADIVRPTVHTYVEVRQKIHHVQMDSAWLSPSRATELEDISEHANQNSRSDVLGVWFSALQGMETEIERKKAESAEKKKKN</sequence>
<reference evidence="2" key="1">
    <citation type="submission" date="2022-08" db="EMBL/GenBank/DDBJ databases">
        <authorList>
            <consortium name="DOE Joint Genome Institute"/>
            <person name="Min B."/>
            <person name="Riley R."/>
            <person name="Sierra-Patev S."/>
            <person name="Naranjo-Ortiz M."/>
            <person name="Looney B."/>
            <person name="Konkel Z."/>
            <person name="Slot J.C."/>
            <person name="Sakamoto Y."/>
            <person name="Steenwyk J.L."/>
            <person name="Rokas A."/>
            <person name="Carro J."/>
            <person name="Camarero S."/>
            <person name="Ferreira P."/>
            <person name="Molpeceres G."/>
            <person name="Ruiz-Duenas F.J."/>
            <person name="Serrano A."/>
            <person name="Henrissat B."/>
            <person name="Drula E."/>
            <person name="Hughes K.W."/>
            <person name="Mata J.L."/>
            <person name="Ishikawa N.K."/>
            <person name="Vargas-Isla R."/>
            <person name="Ushijima S."/>
            <person name="Smith C.A."/>
            <person name="Ahrendt S."/>
            <person name="Andreopoulos W."/>
            <person name="He G."/>
            <person name="Labutti K."/>
            <person name="Lipzen A."/>
            <person name="Ng V."/>
            <person name="Sandor L."/>
            <person name="Barry K."/>
            <person name="Martinez A.T."/>
            <person name="Xiao Y."/>
            <person name="Gibbons J.G."/>
            <person name="Terashima K."/>
            <person name="Hibbett D.S."/>
            <person name="Grigoriev I.V."/>
        </authorList>
    </citation>
    <scope>NUCLEOTIDE SEQUENCE</scope>
    <source>
        <strain evidence="2">TFB9207</strain>
    </source>
</reference>
<gene>
    <name evidence="2" type="ORF">F5878DRAFT_609144</name>
</gene>
<feature type="chain" id="PRO_5041290995" evidence="1">
    <location>
        <begin position="22"/>
        <end position="142"/>
    </location>
</feature>
<dbReference type="Proteomes" id="UP001163846">
    <property type="component" value="Unassembled WGS sequence"/>
</dbReference>
<evidence type="ECO:0000256" key="1">
    <source>
        <dbReference type="SAM" id="SignalP"/>
    </source>
</evidence>
<protein>
    <submittedName>
        <fullName evidence="2">Uncharacterized protein</fullName>
    </submittedName>
</protein>
<comment type="caution">
    <text evidence="2">The sequence shown here is derived from an EMBL/GenBank/DDBJ whole genome shotgun (WGS) entry which is preliminary data.</text>
</comment>
<proteinExistence type="predicted"/>
<dbReference type="AlphaFoldDB" id="A0AA38UHR6"/>
<evidence type="ECO:0000313" key="3">
    <source>
        <dbReference type="Proteomes" id="UP001163846"/>
    </source>
</evidence>
<organism evidence="2 3">
    <name type="scientific">Lentinula raphanica</name>
    <dbReference type="NCBI Taxonomy" id="153919"/>
    <lineage>
        <taxon>Eukaryota</taxon>
        <taxon>Fungi</taxon>
        <taxon>Dikarya</taxon>
        <taxon>Basidiomycota</taxon>
        <taxon>Agaricomycotina</taxon>
        <taxon>Agaricomycetes</taxon>
        <taxon>Agaricomycetidae</taxon>
        <taxon>Agaricales</taxon>
        <taxon>Marasmiineae</taxon>
        <taxon>Omphalotaceae</taxon>
        <taxon>Lentinula</taxon>
    </lineage>
</organism>
<feature type="signal peptide" evidence="1">
    <location>
        <begin position="1"/>
        <end position="21"/>
    </location>
</feature>
<dbReference type="EMBL" id="MU806024">
    <property type="protein sequence ID" value="KAJ3841874.1"/>
    <property type="molecule type" value="Genomic_DNA"/>
</dbReference>